<comment type="caution">
    <text evidence="1">The sequence shown here is derived from an EMBL/GenBank/DDBJ whole genome shotgun (WGS) entry which is preliminary data.</text>
</comment>
<reference evidence="1 2" key="1">
    <citation type="submission" date="2023-07" db="EMBL/GenBank/DDBJ databases">
        <title>Sorghum-associated microbial communities from plants grown in Nebraska, USA.</title>
        <authorList>
            <person name="Schachtman D."/>
        </authorList>
    </citation>
    <scope>NUCLEOTIDE SEQUENCE [LARGE SCALE GENOMIC DNA]</scope>
    <source>
        <strain evidence="1 2">BE57</strain>
    </source>
</reference>
<dbReference type="Proteomes" id="UP001264980">
    <property type="component" value="Unassembled WGS sequence"/>
</dbReference>
<dbReference type="RefSeq" id="WP_309980615.1">
    <property type="nucleotide sequence ID" value="NZ_JAVDTI010000001.1"/>
</dbReference>
<evidence type="ECO:0008006" key="3">
    <source>
        <dbReference type="Google" id="ProtNLM"/>
    </source>
</evidence>
<gene>
    <name evidence="1" type="ORF">J2W84_000137</name>
</gene>
<organism evidence="1 2">
    <name type="scientific">Dyadobacter fermentans</name>
    <dbReference type="NCBI Taxonomy" id="94254"/>
    <lineage>
        <taxon>Bacteria</taxon>
        <taxon>Pseudomonadati</taxon>
        <taxon>Bacteroidota</taxon>
        <taxon>Cytophagia</taxon>
        <taxon>Cytophagales</taxon>
        <taxon>Spirosomataceae</taxon>
        <taxon>Dyadobacter</taxon>
    </lineage>
</organism>
<protein>
    <recommendedName>
        <fullName evidence="3">Addiction module toxin RelE</fullName>
    </recommendedName>
</protein>
<evidence type="ECO:0000313" key="2">
    <source>
        <dbReference type="Proteomes" id="UP001264980"/>
    </source>
</evidence>
<keyword evidence="2" id="KW-1185">Reference proteome</keyword>
<proteinExistence type="predicted"/>
<evidence type="ECO:0000313" key="1">
    <source>
        <dbReference type="EMBL" id="MDR6803100.1"/>
    </source>
</evidence>
<name>A0ABU1QPN3_9BACT</name>
<dbReference type="EMBL" id="JAVDTI010000001">
    <property type="protein sequence ID" value="MDR6803100.1"/>
    <property type="molecule type" value="Genomic_DNA"/>
</dbReference>
<accession>A0ABU1QPN3</accession>
<sequence>MSKFSIRLSGKVSSTRIKLFKLAINQICPIDEFERAMRRDASLNFEIEKIYSTIEDSCNLVTLPKTVFRQLKLGKLPYQLYEAKSKRLRFYLFKLEKTGRVILIGGRKTDQKADFKYLHGLLKEIHSQGI</sequence>